<feature type="transmembrane region" description="Helical" evidence="2">
    <location>
        <begin position="632"/>
        <end position="655"/>
    </location>
</feature>
<name>A0ABP1RFR7_9HEXA</name>
<feature type="transmembrane region" description="Helical" evidence="2">
    <location>
        <begin position="345"/>
        <end position="366"/>
    </location>
</feature>
<evidence type="ECO:0000256" key="2">
    <source>
        <dbReference type="SAM" id="Phobius"/>
    </source>
</evidence>
<dbReference type="Pfam" id="PF07786">
    <property type="entry name" value="HGSNAT_cat"/>
    <property type="match status" value="1"/>
</dbReference>
<sequence length="730" mass="81228">MSWIEDPGLTTYGGFNISELEIDQAWVNVSTTIADTALWLYEVSTNCHRCPFQRREEIKLGQLNKYIVSSKFPTKYRIRSKGNDGYIPDDYDDRGRICDIQYNFEEFGVYSLNIGGDVKEPNCSITVELEPVNIYYPLLLAFLFYFVLGSIIFIISSNHARLKSLFGSSKSSSKSSKSSSLGSTVETNVGSATTDPVISPPIITNGLNRRQGSFAGSITTLNQNGNGHYMSHPYGIPPLSPPVTEVSISTISSTPTSTVGIQQSSQLVTGSCKEAEKIESHSPSIISSNPVISGPYNVLHNNTAIPQQPQCHIQQQPLQAQTSLQQQPQQQTRQQRTRLRSLDTFRGICIVIMIFVNDGGAGYYFFDHATWDGLYVADLVFPWFLWIMGVCIPVSVKSQVKRGTSRLQICRKIFIRSLKLIGIGIILGSLWGPVNVQTMRIPGVLQRFGVCYFICSALVLLCMTVNFTKPETSKLRAALQDVEIIWISWLFILALVLVHSILTFFLPVPGCPTGYLGAGGLADGNVYSGICIGGAAGYIDRRTFQIEHVYQNPTAKTVYKSDAYDPEGTLGTLTSIVQVWLGVQTGVTMLVYPRASSRLKRWGVWAVTTGICGAILCGFRQTGGWIPLNKNLWSLSFVLVTNSFALILLSALYFIIDIKKWWSGAPFFEPGMNSILLYVAHQVAHAMLPWHYVFGPMRTHFAKLVECLWGTTLWVLISVYLYQKKIFWTL</sequence>
<feature type="transmembrane region" description="Helical" evidence="2">
    <location>
        <begin position="372"/>
        <end position="392"/>
    </location>
</feature>
<evidence type="ECO:0000259" key="3">
    <source>
        <dbReference type="Pfam" id="PF07786"/>
    </source>
</evidence>
<feature type="region of interest" description="Disordered" evidence="1">
    <location>
        <begin position="167"/>
        <end position="193"/>
    </location>
</feature>
<accession>A0ABP1RFR7</accession>
<feature type="transmembrane region" description="Helical" evidence="2">
    <location>
        <begin position="413"/>
        <end position="432"/>
    </location>
</feature>
<evidence type="ECO:0000256" key="1">
    <source>
        <dbReference type="SAM" id="MobiDB-lite"/>
    </source>
</evidence>
<proteinExistence type="predicted"/>
<dbReference type="Proteomes" id="UP001642540">
    <property type="component" value="Unassembled WGS sequence"/>
</dbReference>
<feature type="compositionally biased region" description="Low complexity" evidence="1">
    <location>
        <begin position="316"/>
        <end position="334"/>
    </location>
</feature>
<feature type="transmembrane region" description="Helical" evidence="2">
    <location>
        <begin position="134"/>
        <end position="155"/>
    </location>
</feature>
<protein>
    <recommendedName>
        <fullName evidence="3">Heparan-alpha-glucosaminide N-acetyltransferase catalytic domain-containing protein</fullName>
    </recommendedName>
</protein>
<gene>
    <name evidence="4" type="ORF">ODALV1_LOCUS21845</name>
</gene>
<dbReference type="EMBL" id="CAXLJM020000072">
    <property type="protein sequence ID" value="CAL8127453.1"/>
    <property type="molecule type" value="Genomic_DNA"/>
</dbReference>
<feature type="transmembrane region" description="Helical" evidence="2">
    <location>
        <begin position="700"/>
        <end position="722"/>
    </location>
</feature>
<organism evidence="4 5">
    <name type="scientific">Orchesella dallaii</name>
    <dbReference type="NCBI Taxonomy" id="48710"/>
    <lineage>
        <taxon>Eukaryota</taxon>
        <taxon>Metazoa</taxon>
        <taxon>Ecdysozoa</taxon>
        <taxon>Arthropoda</taxon>
        <taxon>Hexapoda</taxon>
        <taxon>Collembola</taxon>
        <taxon>Entomobryomorpha</taxon>
        <taxon>Entomobryoidea</taxon>
        <taxon>Orchesellidae</taxon>
        <taxon>Orchesellinae</taxon>
        <taxon>Orchesella</taxon>
    </lineage>
</organism>
<keyword evidence="2" id="KW-0472">Membrane</keyword>
<reference evidence="4 5" key="1">
    <citation type="submission" date="2024-08" db="EMBL/GenBank/DDBJ databases">
        <authorList>
            <person name="Cucini C."/>
            <person name="Frati F."/>
        </authorList>
    </citation>
    <scope>NUCLEOTIDE SEQUENCE [LARGE SCALE GENOMIC DNA]</scope>
</reference>
<feature type="region of interest" description="Disordered" evidence="1">
    <location>
        <begin position="316"/>
        <end position="335"/>
    </location>
</feature>
<feature type="transmembrane region" description="Helical" evidence="2">
    <location>
        <begin position="604"/>
        <end position="626"/>
    </location>
</feature>
<keyword evidence="5" id="KW-1185">Reference proteome</keyword>
<evidence type="ECO:0000313" key="4">
    <source>
        <dbReference type="EMBL" id="CAL8127453.1"/>
    </source>
</evidence>
<keyword evidence="2" id="KW-1133">Transmembrane helix</keyword>
<feature type="compositionally biased region" description="Polar residues" evidence="1">
    <location>
        <begin position="184"/>
        <end position="193"/>
    </location>
</feature>
<feature type="transmembrane region" description="Helical" evidence="2">
    <location>
        <begin position="444"/>
        <end position="463"/>
    </location>
</feature>
<feature type="domain" description="Heparan-alpha-glucosaminide N-acetyltransferase catalytic" evidence="3">
    <location>
        <begin position="338"/>
        <end position="472"/>
    </location>
</feature>
<feature type="compositionally biased region" description="Low complexity" evidence="1">
    <location>
        <begin position="167"/>
        <end position="183"/>
    </location>
</feature>
<comment type="caution">
    <text evidence="4">The sequence shown here is derived from an EMBL/GenBank/DDBJ whole genome shotgun (WGS) entry which is preliminary data.</text>
</comment>
<keyword evidence="2" id="KW-0812">Transmembrane</keyword>
<dbReference type="PANTHER" id="PTHR31061:SF24">
    <property type="entry name" value="LD22376P"/>
    <property type="match status" value="1"/>
</dbReference>
<feature type="transmembrane region" description="Helical" evidence="2">
    <location>
        <begin position="484"/>
        <end position="506"/>
    </location>
</feature>
<evidence type="ECO:0000313" key="5">
    <source>
        <dbReference type="Proteomes" id="UP001642540"/>
    </source>
</evidence>
<dbReference type="PANTHER" id="PTHR31061">
    <property type="entry name" value="LD22376P"/>
    <property type="match status" value="1"/>
</dbReference>
<dbReference type="InterPro" id="IPR012429">
    <property type="entry name" value="HGSNAT_cat"/>
</dbReference>